<keyword evidence="5" id="KW-1185">Reference proteome</keyword>
<evidence type="ECO:0000256" key="3">
    <source>
        <dbReference type="ARBA" id="ARBA00023315"/>
    </source>
</evidence>
<gene>
    <name evidence="4" type="ORF">DDQ68_09835</name>
</gene>
<name>A0A2Z3GP54_9BACT</name>
<evidence type="ECO:0000313" key="5">
    <source>
        <dbReference type="Proteomes" id="UP000245999"/>
    </source>
</evidence>
<accession>A0A2Z3GP54</accession>
<dbReference type="Gene3D" id="2.160.10.10">
    <property type="entry name" value="Hexapeptide repeat proteins"/>
    <property type="match status" value="1"/>
</dbReference>
<protein>
    <submittedName>
        <fullName evidence="4">Galactoside acetyltransferase</fullName>
    </submittedName>
</protein>
<dbReference type="SUPFAM" id="SSF51161">
    <property type="entry name" value="Trimeric LpxA-like enzymes"/>
    <property type="match status" value="1"/>
</dbReference>
<dbReference type="PANTHER" id="PTHR23416">
    <property type="entry name" value="SIALIC ACID SYNTHASE-RELATED"/>
    <property type="match status" value="1"/>
</dbReference>
<sequence>MRVGKGTVLPRLFITWPHQVAIGSNCLLEEGIRFKFDGIWQPGPSIQIKDRVFLGSGCEFNISVSITVGSDSLVASGCRFIDHDHGTAPGGLIREQSGPTGPITLEENVWLGCNVVVLKGVTIGSGAVVAAGAVVNKSVPSNEIWAGVPARKIGQRY</sequence>
<dbReference type="CDD" id="cd04647">
    <property type="entry name" value="LbH_MAT_like"/>
    <property type="match status" value="1"/>
</dbReference>
<proteinExistence type="predicted"/>
<dbReference type="EMBL" id="CP029145">
    <property type="protein sequence ID" value="AWM33046.1"/>
    <property type="molecule type" value="Genomic_DNA"/>
</dbReference>
<reference evidence="5" key="1">
    <citation type="submission" date="2018-04" db="EMBL/GenBank/DDBJ databases">
        <title>Complete genome of Antarctic heterotrophic bacterium Hymenobacter nivis.</title>
        <authorList>
            <person name="Terashima M."/>
        </authorList>
    </citation>
    <scope>NUCLEOTIDE SEQUENCE [LARGE SCALE GENOMIC DNA]</scope>
    <source>
        <strain evidence="5">NBRC 111535</strain>
    </source>
</reference>
<evidence type="ECO:0000256" key="2">
    <source>
        <dbReference type="ARBA" id="ARBA00022737"/>
    </source>
</evidence>
<dbReference type="InterPro" id="IPR011004">
    <property type="entry name" value="Trimer_LpxA-like_sf"/>
</dbReference>
<dbReference type="PROSITE" id="PS00101">
    <property type="entry name" value="HEXAPEP_TRANSFERASES"/>
    <property type="match status" value="1"/>
</dbReference>
<dbReference type="PANTHER" id="PTHR23416:SF78">
    <property type="entry name" value="LIPOPOLYSACCHARIDE BIOSYNTHESIS O-ACETYL TRANSFERASE WBBJ-RELATED"/>
    <property type="match status" value="1"/>
</dbReference>
<dbReference type="InterPro" id="IPR051159">
    <property type="entry name" value="Hexapeptide_acetyltransf"/>
</dbReference>
<dbReference type="GO" id="GO:0016746">
    <property type="term" value="F:acyltransferase activity"/>
    <property type="evidence" value="ECO:0007669"/>
    <property type="project" value="UniProtKB-KW"/>
</dbReference>
<dbReference type="Pfam" id="PF00132">
    <property type="entry name" value="Hexapep"/>
    <property type="match status" value="1"/>
</dbReference>
<dbReference type="InterPro" id="IPR001451">
    <property type="entry name" value="Hexapep"/>
</dbReference>
<evidence type="ECO:0000256" key="1">
    <source>
        <dbReference type="ARBA" id="ARBA00022679"/>
    </source>
</evidence>
<dbReference type="RefSeq" id="WP_109656133.1">
    <property type="nucleotide sequence ID" value="NZ_CP029145.1"/>
</dbReference>
<keyword evidence="3" id="KW-0012">Acyltransferase</keyword>
<dbReference type="Proteomes" id="UP000245999">
    <property type="component" value="Chromosome"/>
</dbReference>
<dbReference type="InterPro" id="IPR018357">
    <property type="entry name" value="Hexapep_transf_CS"/>
</dbReference>
<dbReference type="AlphaFoldDB" id="A0A2Z3GP54"/>
<evidence type="ECO:0000313" key="4">
    <source>
        <dbReference type="EMBL" id="AWM33046.1"/>
    </source>
</evidence>
<dbReference type="OrthoDB" id="9812571at2"/>
<organism evidence="4 5">
    <name type="scientific">Hymenobacter nivis</name>
    <dbReference type="NCBI Taxonomy" id="1850093"/>
    <lineage>
        <taxon>Bacteria</taxon>
        <taxon>Pseudomonadati</taxon>
        <taxon>Bacteroidota</taxon>
        <taxon>Cytophagia</taxon>
        <taxon>Cytophagales</taxon>
        <taxon>Hymenobacteraceae</taxon>
        <taxon>Hymenobacter</taxon>
    </lineage>
</organism>
<keyword evidence="2" id="KW-0677">Repeat</keyword>
<dbReference type="KEGG" id="hnv:DDQ68_09835"/>
<keyword evidence="1" id="KW-0808">Transferase</keyword>
<dbReference type="Pfam" id="PF14602">
    <property type="entry name" value="Hexapep_2"/>
    <property type="match status" value="1"/>
</dbReference>